<protein>
    <submittedName>
        <fullName evidence="2">Uncharacterized protein</fullName>
    </submittedName>
</protein>
<proteinExistence type="predicted"/>
<keyword evidence="1" id="KW-0812">Transmembrane</keyword>
<dbReference type="AlphaFoldDB" id="A0A1H8QE48"/>
<name>A0A1H8QE48_9PROT</name>
<evidence type="ECO:0000256" key="1">
    <source>
        <dbReference type="SAM" id="Phobius"/>
    </source>
</evidence>
<evidence type="ECO:0000313" key="3">
    <source>
        <dbReference type="Proteomes" id="UP000198814"/>
    </source>
</evidence>
<keyword evidence="3" id="KW-1185">Reference proteome</keyword>
<dbReference type="EMBL" id="FODO01000011">
    <property type="protein sequence ID" value="SEO52326.1"/>
    <property type="molecule type" value="Genomic_DNA"/>
</dbReference>
<dbReference type="Proteomes" id="UP000198814">
    <property type="component" value="Unassembled WGS sequence"/>
</dbReference>
<sequence length="53" mass="6097">MNTSILKNTAQPYHAVLSAISGVTVFCYFNEEARKSDTRTYLMIYFRTDNEQG</sequence>
<organism evidence="2 3">
    <name type="scientific">Nitrosomonas oligotropha</name>
    <dbReference type="NCBI Taxonomy" id="42354"/>
    <lineage>
        <taxon>Bacteria</taxon>
        <taxon>Pseudomonadati</taxon>
        <taxon>Pseudomonadota</taxon>
        <taxon>Betaproteobacteria</taxon>
        <taxon>Nitrosomonadales</taxon>
        <taxon>Nitrosomonadaceae</taxon>
        <taxon>Nitrosomonas</taxon>
    </lineage>
</organism>
<evidence type="ECO:0000313" key="2">
    <source>
        <dbReference type="EMBL" id="SEO52326.1"/>
    </source>
</evidence>
<accession>A0A1H8QE48</accession>
<keyword evidence="1" id="KW-1133">Transmembrane helix</keyword>
<feature type="transmembrane region" description="Helical" evidence="1">
    <location>
        <begin position="12"/>
        <end position="29"/>
    </location>
</feature>
<keyword evidence="1" id="KW-0472">Membrane</keyword>
<gene>
    <name evidence="2" type="ORF">SAMN05216333_11194</name>
</gene>
<reference evidence="3" key="1">
    <citation type="submission" date="2016-10" db="EMBL/GenBank/DDBJ databases">
        <authorList>
            <person name="Varghese N."/>
            <person name="Submissions S."/>
        </authorList>
    </citation>
    <scope>NUCLEOTIDE SEQUENCE [LARGE SCALE GENOMIC DNA]</scope>
    <source>
        <strain evidence="3">Nm76</strain>
    </source>
</reference>